<dbReference type="AlphaFoldDB" id="A0A660SE37"/>
<evidence type="ECO:0000313" key="2">
    <source>
        <dbReference type="EMBL" id="RKX68967.1"/>
    </source>
</evidence>
<dbReference type="InterPro" id="IPR026444">
    <property type="entry name" value="Secre_tail"/>
</dbReference>
<evidence type="ECO:0000313" key="3">
    <source>
        <dbReference type="Proteomes" id="UP000268469"/>
    </source>
</evidence>
<dbReference type="NCBIfam" id="TIGR04183">
    <property type="entry name" value="Por_Secre_tail"/>
    <property type="match status" value="1"/>
</dbReference>
<accession>A0A660SE37</accession>
<dbReference type="EMBL" id="QNBE01000116">
    <property type="protein sequence ID" value="RKX68967.1"/>
    <property type="molecule type" value="Genomic_DNA"/>
</dbReference>
<comment type="caution">
    <text evidence="1">The sequence shown here is derived from an EMBL/GenBank/DDBJ whole genome shotgun (WGS) entry which is preliminary data.</text>
</comment>
<reference evidence="1 3" key="1">
    <citation type="submission" date="2018-06" db="EMBL/GenBank/DDBJ databases">
        <title>Extensive metabolic versatility and redundancy in microbially diverse, dynamic hydrothermal sediments.</title>
        <authorList>
            <person name="Dombrowski N."/>
            <person name="Teske A."/>
            <person name="Baker B.J."/>
        </authorList>
    </citation>
    <scope>NUCLEOTIDE SEQUENCE [LARGE SCALE GENOMIC DNA]</scope>
    <source>
        <strain evidence="1">B36_G15</strain>
    </source>
</reference>
<protein>
    <recommendedName>
        <fullName evidence="4">T9SS type A sorting domain-containing protein</fullName>
    </recommendedName>
</protein>
<evidence type="ECO:0008006" key="4">
    <source>
        <dbReference type="Google" id="ProtNLM"/>
    </source>
</evidence>
<sequence>SRRVKLDLPAGIYFLKIETEAGPIHQKILILK</sequence>
<proteinExistence type="predicted"/>
<gene>
    <name evidence="2" type="ORF">DRP53_09600</name>
    <name evidence="1" type="ORF">DRP53_10710</name>
</gene>
<feature type="non-terminal residue" evidence="1">
    <location>
        <position position="1"/>
    </location>
</feature>
<name>A0A660SE37_UNCW3</name>
<evidence type="ECO:0000313" key="1">
    <source>
        <dbReference type="EMBL" id="RKX68476.1"/>
    </source>
</evidence>
<dbReference type="Proteomes" id="UP000268469">
    <property type="component" value="Unassembled WGS sequence"/>
</dbReference>
<dbReference type="EMBL" id="QNBE01000158">
    <property type="protein sequence ID" value="RKX68476.1"/>
    <property type="molecule type" value="Genomic_DNA"/>
</dbReference>
<organism evidence="1 3">
    <name type="scientific">candidate division WOR-3 bacterium</name>
    <dbReference type="NCBI Taxonomy" id="2052148"/>
    <lineage>
        <taxon>Bacteria</taxon>
        <taxon>Bacteria division WOR-3</taxon>
    </lineage>
</organism>